<evidence type="ECO:0000256" key="3">
    <source>
        <dbReference type="ARBA" id="ARBA00022692"/>
    </source>
</evidence>
<dbReference type="GO" id="GO:0043683">
    <property type="term" value="P:type IV pilus assembly"/>
    <property type="evidence" value="ECO:0007669"/>
    <property type="project" value="InterPro"/>
</dbReference>
<dbReference type="NCBIfam" id="TIGR02532">
    <property type="entry name" value="IV_pilin_GFxxxE"/>
    <property type="match status" value="1"/>
</dbReference>
<dbReference type="PRINTS" id="PR00885">
    <property type="entry name" value="BCTERIALGSPH"/>
</dbReference>
<dbReference type="Pfam" id="PF07963">
    <property type="entry name" value="N_methyl"/>
    <property type="match status" value="1"/>
</dbReference>
<dbReference type="InterPro" id="IPR002416">
    <property type="entry name" value="T2SS_protein-GspH"/>
</dbReference>
<evidence type="ECO:0000256" key="6">
    <source>
        <dbReference type="SAM" id="Phobius"/>
    </source>
</evidence>
<dbReference type="Pfam" id="PF16732">
    <property type="entry name" value="ComP_DUS"/>
    <property type="match status" value="1"/>
</dbReference>
<dbReference type="EMBL" id="JAUOPB010000016">
    <property type="protein sequence ID" value="MDO6424687.1"/>
    <property type="molecule type" value="Genomic_DNA"/>
</dbReference>
<organism evidence="7 8">
    <name type="scientific">Saccharophagus degradans</name>
    <dbReference type="NCBI Taxonomy" id="86304"/>
    <lineage>
        <taxon>Bacteria</taxon>
        <taxon>Pseudomonadati</taxon>
        <taxon>Pseudomonadota</taxon>
        <taxon>Gammaproteobacteria</taxon>
        <taxon>Cellvibrionales</taxon>
        <taxon>Cellvibrionaceae</taxon>
        <taxon>Saccharophagus</taxon>
    </lineage>
</organism>
<dbReference type="GO" id="GO:0015628">
    <property type="term" value="P:protein secretion by the type II secretion system"/>
    <property type="evidence" value="ECO:0007669"/>
    <property type="project" value="InterPro"/>
</dbReference>
<evidence type="ECO:0000256" key="5">
    <source>
        <dbReference type="ARBA" id="ARBA00023136"/>
    </source>
</evidence>
<evidence type="ECO:0000256" key="1">
    <source>
        <dbReference type="ARBA" id="ARBA00004167"/>
    </source>
</evidence>
<keyword evidence="4 6" id="KW-1133">Transmembrane helix</keyword>
<feature type="transmembrane region" description="Helical" evidence="6">
    <location>
        <begin position="12"/>
        <end position="33"/>
    </location>
</feature>
<comment type="caution">
    <text evidence="7">The sequence shown here is derived from an EMBL/GenBank/DDBJ whole genome shotgun (WGS) entry which is preliminary data.</text>
</comment>
<dbReference type="SUPFAM" id="SSF54523">
    <property type="entry name" value="Pili subunits"/>
    <property type="match status" value="1"/>
</dbReference>
<evidence type="ECO:0000256" key="2">
    <source>
        <dbReference type="ARBA" id="ARBA00022481"/>
    </source>
</evidence>
<gene>
    <name evidence="7" type="ORF">Q4521_19515</name>
</gene>
<dbReference type="AlphaFoldDB" id="A0AAW7XCU3"/>
<dbReference type="PROSITE" id="PS00409">
    <property type="entry name" value="PROKAR_NTER_METHYL"/>
    <property type="match status" value="1"/>
</dbReference>
<keyword evidence="2" id="KW-0488">Methylation</keyword>
<dbReference type="InterPro" id="IPR012902">
    <property type="entry name" value="N_methyl_site"/>
</dbReference>
<reference evidence="7" key="1">
    <citation type="submission" date="2023-07" db="EMBL/GenBank/DDBJ databases">
        <title>Genome content predicts the carbon catabolic preferences of heterotrophic bacteria.</title>
        <authorList>
            <person name="Gralka M."/>
        </authorList>
    </citation>
    <scope>NUCLEOTIDE SEQUENCE</scope>
    <source>
        <strain evidence="7">I3M17_2</strain>
    </source>
</reference>
<evidence type="ECO:0000313" key="7">
    <source>
        <dbReference type="EMBL" id="MDO6424687.1"/>
    </source>
</evidence>
<accession>A0AAW7XCU3</accession>
<dbReference type="RefSeq" id="WP_303493888.1">
    <property type="nucleotide sequence ID" value="NZ_JAUOPB010000016.1"/>
</dbReference>
<comment type="subcellular location">
    <subcellularLocation>
        <location evidence="1">Membrane</location>
        <topology evidence="1">Single-pass membrane protein</topology>
    </subcellularLocation>
</comment>
<sequence length="144" mass="15508">MQHPMYKKGFTLIEVLVVLAIIGIIASLAVSSYSDSVQKTRRADGKSAVLQAAALQERWYAQNQQYTTEIADIGGATSSEGFYSLTVSNILSGVTCDDFTCYTITATAVGAQASDSECGILSVDNLGRKKSYRLGTTTETQDCW</sequence>
<protein>
    <submittedName>
        <fullName evidence="7">Type IV pilin protein</fullName>
    </submittedName>
</protein>
<dbReference type="InterPro" id="IPR031982">
    <property type="entry name" value="PilE-like"/>
</dbReference>
<evidence type="ECO:0000256" key="4">
    <source>
        <dbReference type="ARBA" id="ARBA00022989"/>
    </source>
</evidence>
<dbReference type="Proteomes" id="UP001169760">
    <property type="component" value="Unassembled WGS sequence"/>
</dbReference>
<keyword evidence="5 6" id="KW-0472">Membrane</keyword>
<dbReference type="GO" id="GO:0016020">
    <property type="term" value="C:membrane"/>
    <property type="evidence" value="ECO:0007669"/>
    <property type="project" value="UniProtKB-SubCell"/>
</dbReference>
<proteinExistence type="predicted"/>
<dbReference type="GO" id="GO:0015627">
    <property type="term" value="C:type II protein secretion system complex"/>
    <property type="evidence" value="ECO:0007669"/>
    <property type="project" value="InterPro"/>
</dbReference>
<evidence type="ECO:0000313" key="8">
    <source>
        <dbReference type="Proteomes" id="UP001169760"/>
    </source>
</evidence>
<dbReference type="InterPro" id="IPR045584">
    <property type="entry name" value="Pilin-like"/>
</dbReference>
<dbReference type="Gene3D" id="3.30.700.10">
    <property type="entry name" value="Glycoprotein, Type 4 Pilin"/>
    <property type="match status" value="1"/>
</dbReference>
<keyword evidence="3 6" id="KW-0812">Transmembrane</keyword>
<name>A0AAW7XCU3_9GAMM</name>